<dbReference type="Proteomes" id="UP000528824">
    <property type="component" value="Unassembled WGS sequence"/>
</dbReference>
<feature type="domain" description="MalK-like OB fold" evidence="1">
    <location>
        <begin position="1"/>
        <end position="47"/>
    </location>
</feature>
<dbReference type="AlphaFoldDB" id="A0A7W9CYP4"/>
<evidence type="ECO:0000313" key="2">
    <source>
        <dbReference type="EMBL" id="MBB5564406.1"/>
    </source>
</evidence>
<evidence type="ECO:0000259" key="1">
    <source>
        <dbReference type="Pfam" id="PF17912"/>
    </source>
</evidence>
<keyword evidence="3" id="KW-1185">Reference proteome</keyword>
<proteinExistence type="predicted"/>
<dbReference type="EMBL" id="JACHBC010000021">
    <property type="protein sequence ID" value="MBB5564406.1"/>
    <property type="molecule type" value="Genomic_DNA"/>
</dbReference>
<dbReference type="Gene3D" id="2.40.50.100">
    <property type="match status" value="1"/>
</dbReference>
<name>A0A7W9CYP4_9HYPH</name>
<dbReference type="InterPro" id="IPR040582">
    <property type="entry name" value="OB_MalK-like"/>
</dbReference>
<protein>
    <submittedName>
        <fullName evidence="2">ABC-type sugar transport system ATPase subunit</fullName>
    </submittedName>
</protein>
<reference evidence="2 3" key="1">
    <citation type="submission" date="2020-08" db="EMBL/GenBank/DDBJ databases">
        <title>Genomic Encyclopedia of Type Strains, Phase IV (KMG-V): Genome sequencing to study the core and pangenomes of soil and plant-associated prokaryotes.</title>
        <authorList>
            <person name="Whitman W."/>
        </authorList>
    </citation>
    <scope>NUCLEOTIDE SEQUENCE [LARGE SCALE GENOMIC DNA]</scope>
    <source>
        <strain evidence="2 3">SEMIA 4034</strain>
    </source>
</reference>
<gene>
    <name evidence="2" type="ORF">GGI59_006114</name>
</gene>
<keyword evidence="2" id="KW-0762">Sugar transport</keyword>
<organism evidence="2 3">
    <name type="scientific">Rhizobium lentis</name>
    <dbReference type="NCBI Taxonomy" id="1138194"/>
    <lineage>
        <taxon>Bacteria</taxon>
        <taxon>Pseudomonadati</taxon>
        <taxon>Pseudomonadota</taxon>
        <taxon>Alphaproteobacteria</taxon>
        <taxon>Hyphomicrobiales</taxon>
        <taxon>Rhizobiaceae</taxon>
        <taxon>Rhizobium/Agrobacterium group</taxon>
        <taxon>Rhizobium</taxon>
    </lineage>
</organism>
<keyword evidence="2" id="KW-0813">Transport</keyword>
<dbReference type="SUPFAM" id="SSF50331">
    <property type="entry name" value="MOP-like"/>
    <property type="match status" value="1"/>
</dbReference>
<evidence type="ECO:0000313" key="3">
    <source>
        <dbReference type="Proteomes" id="UP000528824"/>
    </source>
</evidence>
<accession>A0A7W9CYP4</accession>
<sequence>MNLLKATVRDGRLAIAGSDASLPLLARFAEAAVNGRELVLGIRPEALRTDGAGPSLKATLEVAELAQNSSSPPLPEISG</sequence>
<dbReference type="Pfam" id="PF17912">
    <property type="entry name" value="OB_MalK"/>
    <property type="match status" value="1"/>
</dbReference>
<comment type="caution">
    <text evidence="2">The sequence shown here is derived from an EMBL/GenBank/DDBJ whole genome shotgun (WGS) entry which is preliminary data.</text>
</comment>
<dbReference type="InterPro" id="IPR008995">
    <property type="entry name" value="Mo/tungstate-bd_C_term_dom"/>
</dbReference>